<accession>A0A0A3IZJ6</accession>
<evidence type="ECO:0000313" key="2">
    <source>
        <dbReference type="EMBL" id="KGR90204.1"/>
    </source>
</evidence>
<proteinExistence type="predicted"/>
<name>A0A0A3IZJ6_9BACL</name>
<dbReference type="eggNOG" id="COG4729">
    <property type="taxonomic scope" value="Bacteria"/>
</dbReference>
<feature type="transmembrane region" description="Helical" evidence="1">
    <location>
        <begin position="6"/>
        <end position="27"/>
    </location>
</feature>
<dbReference type="InterPro" id="IPR015001">
    <property type="entry name" value="DUF1850"/>
</dbReference>
<evidence type="ECO:0000256" key="1">
    <source>
        <dbReference type="SAM" id="Phobius"/>
    </source>
</evidence>
<keyword evidence="1" id="KW-0812">Transmembrane</keyword>
<comment type="caution">
    <text evidence="2">The sequence shown here is derived from an EMBL/GenBank/DDBJ whole genome shotgun (WGS) entry which is preliminary data.</text>
</comment>
<keyword evidence="3" id="KW-1185">Reference proteome</keyword>
<keyword evidence="1" id="KW-1133">Transmembrane helix</keyword>
<dbReference type="Pfam" id="PF08905">
    <property type="entry name" value="DUF1850"/>
    <property type="match status" value="1"/>
</dbReference>
<dbReference type="EMBL" id="JPVQ01000023">
    <property type="protein sequence ID" value="KGR90204.1"/>
    <property type="molecule type" value="Genomic_DNA"/>
</dbReference>
<organism evidence="2 3">
    <name type="scientific">Ureibacillus massiliensis 4400831 = CIP 108448 = CCUG 49529</name>
    <dbReference type="NCBI Taxonomy" id="1211035"/>
    <lineage>
        <taxon>Bacteria</taxon>
        <taxon>Bacillati</taxon>
        <taxon>Bacillota</taxon>
        <taxon>Bacilli</taxon>
        <taxon>Bacillales</taxon>
        <taxon>Caryophanaceae</taxon>
        <taxon>Ureibacillus</taxon>
    </lineage>
</organism>
<protein>
    <submittedName>
        <fullName evidence="2">RocC</fullName>
    </submittedName>
</protein>
<gene>
    <name evidence="2" type="ORF">CD30_12605</name>
</gene>
<dbReference type="AlphaFoldDB" id="A0A0A3IZJ6"/>
<reference evidence="2 3" key="1">
    <citation type="submission" date="2014-02" db="EMBL/GenBank/DDBJ databases">
        <title>Draft genome sequence of Lysinibacillus massiliensis CCUG 49529.</title>
        <authorList>
            <person name="Zhang F."/>
            <person name="Wang G."/>
            <person name="Zhang L."/>
        </authorList>
    </citation>
    <scope>NUCLEOTIDE SEQUENCE [LARGE SCALE GENOMIC DNA]</scope>
    <source>
        <strain evidence="2 3">CCUG 49529</strain>
    </source>
</reference>
<dbReference type="Proteomes" id="UP000030595">
    <property type="component" value="Unassembled WGS sequence"/>
</dbReference>
<evidence type="ECO:0000313" key="3">
    <source>
        <dbReference type="Proteomes" id="UP000030595"/>
    </source>
</evidence>
<keyword evidence="1" id="KW-0472">Membrane</keyword>
<sequence length="172" mass="20153">MKRLTLLISTIIVLIIVVMFIPIFKVFSFTETRTNNPHMYYINVSKDNLFQIRFTHSIHLTDVLETYEITDSNRLKLVSMEYEDVNVGMPAHAEEDQTLTFEDGKYKLSYKDKTIDNFTLLIGNVDYDLFFQYKGEEYDLKKSLIRGSSYLFEVKNISLYDKLRGVMIADGK</sequence>
<dbReference type="RefSeq" id="WP_036177321.1">
    <property type="nucleotide sequence ID" value="NZ_AVCZ01000023.1"/>
</dbReference>